<dbReference type="NCBIfam" id="TIGR03297">
    <property type="entry name" value="Ppyr-DeCO2ase"/>
    <property type="match status" value="1"/>
</dbReference>
<dbReference type="GO" id="GO:0030976">
    <property type="term" value="F:thiamine pyrophosphate binding"/>
    <property type="evidence" value="ECO:0007669"/>
    <property type="project" value="InterPro"/>
</dbReference>
<protein>
    <submittedName>
        <fullName evidence="6">Phosphonopyruvate decarboxylase</fullName>
    </submittedName>
</protein>
<evidence type="ECO:0000259" key="5">
    <source>
        <dbReference type="Pfam" id="PF02776"/>
    </source>
</evidence>
<evidence type="ECO:0000256" key="2">
    <source>
        <dbReference type="ARBA" id="ARBA00023052"/>
    </source>
</evidence>
<dbReference type="Pfam" id="PF02775">
    <property type="entry name" value="TPP_enzyme_C"/>
    <property type="match status" value="1"/>
</dbReference>
<dbReference type="OrthoDB" id="9798007at2"/>
<dbReference type="Gene3D" id="3.40.50.970">
    <property type="match status" value="2"/>
</dbReference>
<dbReference type="PANTHER" id="PTHR42818:SF1">
    <property type="entry name" value="SULFOPYRUVATE DECARBOXYLASE"/>
    <property type="match status" value="1"/>
</dbReference>
<dbReference type="CDD" id="cd07035">
    <property type="entry name" value="TPP_PYR_POX_like"/>
    <property type="match status" value="1"/>
</dbReference>
<evidence type="ECO:0000313" key="6">
    <source>
        <dbReference type="EMBL" id="APG14872.1"/>
    </source>
</evidence>
<dbReference type="Pfam" id="PF02776">
    <property type="entry name" value="TPP_enzyme_N"/>
    <property type="match status" value="1"/>
</dbReference>
<dbReference type="Proteomes" id="UP000181962">
    <property type="component" value="Chromosome"/>
</dbReference>
<accession>A0A1L3FNV8</accession>
<dbReference type="PANTHER" id="PTHR42818">
    <property type="entry name" value="SULFOPYRUVATE DECARBOXYLASE SUBUNIT ALPHA"/>
    <property type="match status" value="1"/>
</dbReference>
<keyword evidence="1" id="KW-0210">Decarboxylase</keyword>
<dbReference type="InterPro" id="IPR051818">
    <property type="entry name" value="TPP_dependent_decarboxylase"/>
</dbReference>
<dbReference type="SUPFAM" id="SSF52518">
    <property type="entry name" value="Thiamin diphosphate-binding fold (THDP-binding)"/>
    <property type="match status" value="2"/>
</dbReference>
<keyword evidence="2" id="KW-0786">Thiamine pyrophosphate</keyword>
<evidence type="ECO:0000313" key="7">
    <source>
        <dbReference type="Proteomes" id="UP000181962"/>
    </source>
</evidence>
<evidence type="ECO:0000256" key="1">
    <source>
        <dbReference type="ARBA" id="ARBA00022793"/>
    </source>
</evidence>
<keyword evidence="3" id="KW-0456">Lyase</keyword>
<dbReference type="InterPro" id="IPR011766">
    <property type="entry name" value="TPP_enzyme_TPP-bd"/>
</dbReference>
<keyword evidence="6" id="KW-0670">Pyruvate</keyword>
<dbReference type="GO" id="GO:0032923">
    <property type="term" value="P:organic phosphonate biosynthetic process"/>
    <property type="evidence" value="ECO:0007669"/>
    <property type="project" value="InterPro"/>
</dbReference>
<gene>
    <name evidence="6" type="ORF">BKD09_41695</name>
</gene>
<evidence type="ECO:0000256" key="3">
    <source>
        <dbReference type="ARBA" id="ARBA00023239"/>
    </source>
</evidence>
<organism evidence="6 7">
    <name type="scientific">Bradyrhizobium japonicum</name>
    <dbReference type="NCBI Taxonomy" id="375"/>
    <lineage>
        <taxon>Bacteria</taxon>
        <taxon>Pseudomonadati</taxon>
        <taxon>Pseudomonadota</taxon>
        <taxon>Alphaproteobacteria</taxon>
        <taxon>Hyphomicrobiales</taxon>
        <taxon>Nitrobacteraceae</taxon>
        <taxon>Bradyrhizobium</taxon>
    </lineage>
</organism>
<feature type="domain" description="Thiamine pyrophosphate enzyme N-terminal TPP-binding" evidence="5">
    <location>
        <begin position="6"/>
        <end position="111"/>
    </location>
</feature>
<dbReference type="InterPro" id="IPR012001">
    <property type="entry name" value="Thiamin_PyroP_enz_TPP-bd_dom"/>
</dbReference>
<feature type="domain" description="Thiamine pyrophosphate enzyme TPP-binding" evidence="4">
    <location>
        <begin position="223"/>
        <end position="339"/>
    </location>
</feature>
<sequence>MPIQTNVLLSKLRTAGYSLFSGVPCSHFADLFDKAAREPGLLAIPAANEGSAVALAAGAVLSGRRAVVALQNSGFGNIINPLTSLLMVSEIPVLLLLSVRGHPDEPADEPQHTIMGAKTMALLDLLSIEWCDFDGTDTGVDRAIARSDELFRKGAPFALLFRSDQLASCNAVKPPPSMIDYGLSVGEVIDSICKQIASDTLIISTSGFISRELFRVWDRPLNLYIQGSLGHCSAVAAGVALTAPARTVLALDGDGSVLMHMGALSTIGYASPNNLIHVVLDNEGYVSTGGQLSTSRTSSLNAVASACGYRTAALCKRSDHLIAVTQQCLRTSGPHFIVCKVNRQHPPRLPRVTSRYSPLQNKTTFQQALHNGGSEPAQAW</sequence>
<dbReference type="AlphaFoldDB" id="A0A1L3FNV8"/>
<dbReference type="EMBL" id="CP017637">
    <property type="protein sequence ID" value="APG14872.1"/>
    <property type="molecule type" value="Genomic_DNA"/>
</dbReference>
<name>A0A1L3FNV8_BRAJP</name>
<dbReference type="InterPro" id="IPR017684">
    <property type="entry name" value="Phosphono-pyrv_decarboxylase"/>
</dbReference>
<evidence type="ECO:0000259" key="4">
    <source>
        <dbReference type="Pfam" id="PF02775"/>
    </source>
</evidence>
<dbReference type="InterPro" id="IPR029061">
    <property type="entry name" value="THDP-binding"/>
</dbReference>
<dbReference type="RefSeq" id="WP_071916469.1">
    <property type="nucleotide sequence ID" value="NZ_CP017637.1"/>
</dbReference>
<proteinExistence type="predicted"/>
<reference evidence="6 7" key="1">
    <citation type="submission" date="2016-11" db="EMBL/GenBank/DDBJ databases">
        <title>Complete Genome Sequence of Bradyrhizobium sp. strain J5, an isolated from soybean nodule in Hokkaido.</title>
        <authorList>
            <person name="Kanehara K."/>
        </authorList>
    </citation>
    <scope>NUCLEOTIDE SEQUENCE [LARGE SCALE GENOMIC DNA]</scope>
    <source>
        <strain evidence="6 7">J5</strain>
    </source>
</reference>
<dbReference type="GO" id="GO:0033980">
    <property type="term" value="F:phosphonopyruvate decarboxylase activity"/>
    <property type="evidence" value="ECO:0007669"/>
    <property type="project" value="InterPro"/>
</dbReference>